<dbReference type="PANTHER" id="PTHR31973">
    <property type="entry name" value="POLYPROTEIN, PUTATIVE-RELATED"/>
    <property type="match status" value="1"/>
</dbReference>
<dbReference type="AlphaFoldDB" id="A0ABD2XVR7"/>
<organism evidence="2 3">
    <name type="scientific">Cinchona calisaya</name>
    <dbReference type="NCBI Taxonomy" id="153742"/>
    <lineage>
        <taxon>Eukaryota</taxon>
        <taxon>Viridiplantae</taxon>
        <taxon>Streptophyta</taxon>
        <taxon>Embryophyta</taxon>
        <taxon>Tracheophyta</taxon>
        <taxon>Spermatophyta</taxon>
        <taxon>Magnoliopsida</taxon>
        <taxon>eudicotyledons</taxon>
        <taxon>Gunneridae</taxon>
        <taxon>Pentapetalae</taxon>
        <taxon>asterids</taxon>
        <taxon>lamiids</taxon>
        <taxon>Gentianales</taxon>
        <taxon>Rubiaceae</taxon>
        <taxon>Cinchonoideae</taxon>
        <taxon>Cinchoneae</taxon>
        <taxon>Cinchona</taxon>
    </lineage>
</organism>
<protein>
    <recommendedName>
        <fullName evidence="1">MULE transposase domain-containing protein</fullName>
    </recommendedName>
</protein>
<comment type="caution">
    <text evidence="2">The sequence shown here is derived from an EMBL/GenBank/DDBJ whole genome shotgun (WGS) entry which is preliminary data.</text>
</comment>
<evidence type="ECO:0000313" key="2">
    <source>
        <dbReference type="EMBL" id="KAL3499043.1"/>
    </source>
</evidence>
<keyword evidence="3" id="KW-1185">Reference proteome</keyword>
<gene>
    <name evidence="2" type="ORF">ACH5RR_041775</name>
</gene>
<dbReference type="InterPro" id="IPR018289">
    <property type="entry name" value="MULE_transposase_dom"/>
</dbReference>
<dbReference type="EMBL" id="JBJUIK010000017">
    <property type="protein sequence ID" value="KAL3499043.1"/>
    <property type="molecule type" value="Genomic_DNA"/>
</dbReference>
<accession>A0ABD2XVR7</accession>
<sequence>MSYINKKKDGKRAESEHVTDQEVLEEAIMSSDDESGNDFLEFNKDIDMDNPNIIVGLVFPIGDIYRKAVRMYSIKKGLKGFMKAVKRKFSIYITKPQAYRAKKMTLQTIQGQHKDQYLRQRDYCATIMSRNPDSAYLVVDRVAINRNLVFKRMDTNNQMYPVAIAIVETECKDSWSWFLDVLIGEIGDPEDRGWVFISDRQKGLVETFETKFPNVEHKFCGEAFICQFQAKIQGQSIERHPLGCC</sequence>
<evidence type="ECO:0000259" key="1">
    <source>
        <dbReference type="Pfam" id="PF10551"/>
    </source>
</evidence>
<dbReference type="Proteomes" id="UP001630127">
    <property type="component" value="Unassembled WGS sequence"/>
</dbReference>
<dbReference type="PANTHER" id="PTHR31973:SF187">
    <property type="entry name" value="MUTATOR TRANSPOSASE MUDRA PROTEIN"/>
    <property type="match status" value="1"/>
</dbReference>
<dbReference type="Pfam" id="PF10551">
    <property type="entry name" value="MULE"/>
    <property type="match status" value="1"/>
</dbReference>
<feature type="domain" description="MULE transposase" evidence="1">
    <location>
        <begin position="152"/>
        <end position="220"/>
    </location>
</feature>
<evidence type="ECO:0000313" key="3">
    <source>
        <dbReference type="Proteomes" id="UP001630127"/>
    </source>
</evidence>
<proteinExistence type="predicted"/>
<reference evidence="2 3" key="1">
    <citation type="submission" date="2024-11" db="EMBL/GenBank/DDBJ databases">
        <title>A near-complete genome assembly of Cinchona calisaya.</title>
        <authorList>
            <person name="Lian D.C."/>
            <person name="Zhao X.W."/>
            <person name="Wei L."/>
        </authorList>
    </citation>
    <scope>NUCLEOTIDE SEQUENCE [LARGE SCALE GENOMIC DNA]</scope>
    <source>
        <tissue evidence="2">Nenye</tissue>
    </source>
</reference>
<name>A0ABD2XVR7_9GENT</name>